<evidence type="ECO:0000256" key="5">
    <source>
        <dbReference type="ARBA" id="ARBA00048108"/>
    </source>
</evidence>
<dbReference type="Gene3D" id="3.30.1330.40">
    <property type="entry name" value="RutC-like"/>
    <property type="match status" value="2"/>
</dbReference>
<organism evidence="7 8">
    <name type="scientific">Kazachstania africana (strain ATCC 22294 / BCRC 22015 / CBS 2517 / CECT 1963 / NBRC 1671 / NRRL Y-8276)</name>
    <name type="common">Yeast</name>
    <name type="synonym">Kluyveromyces africanus</name>
    <dbReference type="NCBI Taxonomy" id="1071382"/>
    <lineage>
        <taxon>Eukaryota</taxon>
        <taxon>Fungi</taxon>
        <taxon>Dikarya</taxon>
        <taxon>Ascomycota</taxon>
        <taxon>Saccharomycotina</taxon>
        <taxon>Saccharomycetes</taxon>
        <taxon>Saccharomycetales</taxon>
        <taxon>Saccharomycetaceae</taxon>
        <taxon>Kazachstania</taxon>
    </lineage>
</organism>
<evidence type="ECO:0000259" key="6">
    <source>
        <dbReference type="Pfam" id="PF01902"/>
    </source>
</evidence>
<evidence type="ECO:0000313" key="8">
    <source>
        <dbReference type="Proteomes" id="UP000005220"/>
    </source>
</evidence>
<dbReference type="FunCoup" id="H2AZ68">
    <property type="interactions" value="120"/>
</dbReference>
<dbReference type="InParanoid" id="H2AZ68"/>
<dbReference type="EC" id="6.3.1.14" evidence="1"/>
<dbReference type="Pfam" id="PF01042">
    <property type="entry name" value="Ribonuc_L-PSP"/>
    <property type="match status" value="1"/>
</dbReference>
<dbReference type="CDD" id="cd06156">
    <property type="entry name" value="eu_AANH_C_2"/>
    <property type="match status" value="1"/>
</dbReference>
<dbReference type="GO" id="GO:0017178">
    <property type="term" value="F:diphthine-ammonia ligase activity"/>
    <property type="evidence" value="ECO:0007669"/>
    <property type="project" value="UniProtKB-EC"/>
</dbReference>
<dbReference type="eggNOG" id="KOG2317">
    <property type="taxonomic scope" value="Eukaryota"/>
</dbReference>
<dbReference type="PANTHER" id="PTHR12196:SF2">
    <property type="entry name" value="DIPHTHINE--AMMONIA LIGASE"/>
    <property type="match status" value="1"/>
</dbReference>
<evidence type="ECO:0000256" key="1">
    <source>
        <dbReference type="ARBA" id="ARBA00012089"/>
    </source>
</evidence>
<dbReference type="NCBIfam" id="TIGR00290">
    <property type="entry name" value="MJ0570_dom"/>
    <property type="match status" value="1"/>
</dbReference>
<dbReference type="HOGENOM" id="CLU_010289_2_1_1"/>
<reference evidence="7 8" key="1">
    <citation type="journal article" date="2011" name="Proc. Natl. Acad. Sci. U.S.A.">
        <title>Evolutionary erosion of yeast sex chromosomes by mating-type switching accidents.</title>
        <authorList>
            <person name="Gordon J.L."/>
            <person name="Armisen D."/>
            <person name="Proux-Wera E."/>
            <person name="Oheigeartaigh S.S."/>
            <person name="Byrne K.P."/>
            <person name="Wolfe K.H."/>
        </authorList>
    </citation>
    <scope>NUCLEOTIDE SEQUENCE [LARGE SCALE GENOMIC DNA]</scope>
    <source>
        <strain evidence="8">ATCC 22294 / BCRC 22015 / CBS 2517 / CECT 1963 / NBRC 1671 / NRRL Y-8276</strain>
    </source>
</reference>
<dbReference type="EMBL" id="HE650828">
    <property type="protein sequence ID" value="CCF59624.1"/>
    <property type="molecule type" value="Genomic_DNA"/>
</dbReference>
<dbReference type="eggNOG" id="KOG2316">
    <property type="taxonomic scope" value="Eukaryota"/>
</dbReference>
<dbReference type="Pfam" id="PF01902">
    <property type="entry name" value="Diphthami_syn_2"/>
    <property type="match status" value="1"/>
</dbReference>
<dbReference type="GO" id="GO:0017183">
    <property type="term" value="P:protein histidyl modification to diphthamide"/>
    <property type="evidence" value="ECO:0007669"/>
    <property type="project" value="EnsemblFungi"/>
</dbReference>
<dbReference type="Gene3D" id="3.40.50.620">
    <property type="entry name" value="HUPs"/>
    <property type="match status" value="1"/>
</dbReference>
<evidence type="ECO:0000256" key="3">
    <source>
        <dbReference type="ARBA" id="ARBA00029814"/>
    </source>
</evidence>
<sequence length="702" mass="80545">MKFVALVSGGKDSFFNILHCLKQGHELIALGNLYPSENEQEIDSFMFQTVGFDIVSYYSSCISKTIAIHRWPIVKNTSKNVKLNYTQTQDDEIEQLFEFLKNLQFKYPELEAVSVGAILSSYQRNRVENVCNRLGLSVLSYLWQRNQLELMTEMAFMSKSGDETGRLDARIIKVAAEGLNESHLGKSLPEILPIMIRLNQMYDVHICGEGGEFETMVLDAPFFDRGYLKLKSTESYDNGNNNDGVFNARLNVEFVERSLPDGFLQNQLDKIPQPPLLSEKWHELINRLGDAELLPGMKSISYFNDFYMTYSVVKVDNLLYVSNLRPNKNFETVESQATDIFEQLFMVLNEYKLSQSQILSSSLILSNMSNFGTVNKIYNEFFNISKWGPLPPSRSCVGSNLLGDNVQLQLSVVIDINCELAQHDQNIQINHKKDGLHVQGRSYWAPCNIGPYSQAIWYKKDQNQVSYISGQIALIPQSMEMVGREEPILQSALSLRHFDTLKQAINATEQLFMTCYITDMKLVDIVRNMWILYAKKMSEESELWFEKTDDPVSLLVIVKVSQLPRDALCEWGGITCKKSIVSNEYEDYENDEEDKIDTDTRETEVLLNSLLEQFTLKHDAIVSNKTKKRHFTTVFTNSAVDLQEVLEKIKGKGHITLYFTPSGDNKLYESFESYRESIEFYPVEQVFDYTGESYSFALQLKL</sequence>
<dbReference type="RefSeq" id="XP_003958759.1">
    <property type="nucleotide sequence ID" value="XM_003958710.1"/>
</dbReference>
<dbReference type="InterPro" id="IPR002761">
    <property type="entry name" value="Diphthami_syn_dom"/>
</dbReference>
<feature type="domain" description="Diphthamide synthase" evidence="6">
    <location>
        <begin position="1"/>
        <end position="239"/>
    </location>
</feature>
<dbReference type="InterPro" id="IPR035959">
    <property type="entry name" value="RutC-like_sf"/>
</dbReference>
<evidence type="ECO:0000256" key="2">
    <source>
        <dbReference type="ARBA" id="ARBA00018426"/>
    </source>
</evidence>
<keyword evidence="8" id="KW-1185">Reference proteome</keyword>
<comment type="catalytic activity">
    <reaction evidence="5">
        <text>diphthine-[translation elongation factor 2] + NH4(+) + ATP = diphthamide-[translation elongation factor 2] + AMP + diphosphate + H(+)</text>
        <dbReference type="Rhea" id="RHEA:19753"/>
        <dbReference type="Rhea" id="RHEA-COMP:10172"/>
        <dbReference type="Rhea" id="RHEA-COMP:10174"/>
        <dbReference type="ChEBI" id="CHEBI:15378"/>
        <dbReference type="ChEBI" id="CHEBI:16692"/>
        <dbReference type="ChEBI" id="CHEBI:28938"/>
        <dbReference type="ChEBI" id="CHEBI:30616"/>
        <dbReference type="ChEBI" id="CHEBI:33019"/>
        <dbReference type="ChEBI" id="CHEBI:82696"/>
        <dbReference type="ChEBI" id="CHEBI:456215"/>
        <dbReference type="EC" id="6.3.1.14"/>
    </reaction>
</comment>
<dbReference type="InterPro" id="IPR006175">
    <property type="entry name" value="YjgF/YER057c/UK114"/>
</dbReference>
<gene>
    <name evidence="7" type="primary">KAFR0H02150</name>
    <name evidence="7" type="ORF">KAFR_0H02150</name>
</gene>
<dbReference type="Proteomes" id="UP000005220">
    <property type="component" value="Chromosome 8"/>
</dbReference>
<dbReference type="SUPFAM" id="SSF55298">
    <property type="entry name" value="YjgF-like"/>
    <property type="match status" value="2"/>
</dbReference>
<dbReference type="SUPFAM" id="SSF52402">
    <property type="entry name" value="Adenine nucleotide alpha hydrolases-like"/>
    <property type="match status" value="1"/>
</dbReference>
<proteinExistence type="predicted"/>
<dbReference type="FunFam" id="3.40.50.620:FF:000145">
    <property type="entry name" value="ATP-binding domain containing protein"/>
    <property type="match status" value="1"/>
</dbReference>
<dbReference type="KEGG" id="kaf:KAFR_0H02150"/>
<name>H2AZ68_KAZAF</name>
<dbReference type="GeneID" id="13887620"/>
<evidence type="ECO:0000313" key="7">
    <source>
        <dbReference type="EMBL" id="CCF59624.1"/>
    </source>
</evidence>
<dbReference type="Gene3D" id="3.90.1490.10">
    <property type="entry name" value="putative n-type atp pyrophosphatase, domain 2"/>
    <property type="match status" value="1"/>
</dbReference>
<protein>
    <recommendedName>
        <fullName evidence="2">Diphthine--ammonia ligase</fullName>
        <ecNumber evidence="1">6.3.1.14</ecNumber>
    </recommendedName>
    <alternativeName>
        <fullName evidence="3">Diphthamide synthase</fullName>
    </alternativeName>
    <alternativeName>
        <fullName evidence="4">Diphthamide synthetase</fullName>
    </alternativeName>
</protein>
<evidence type="ECO:0000256" key="4">
    <source>
        <dbReference type="ARBA" id="ARBA00031552"/>
    </source>
</evidence>
<dbReference type="STRING" id="1071382.H2AZ68"/>
<dbReference type="CDD" id="cd01994">
    <property type="entry name" value="AANH_PF0828-like"/>
    <property type="match status" value="1"/>
</dbReference>
<dbReference type="AlphaFoldDB" id="H2AZ68"/>
<dbReference type="OrthoDB" id="686384at2759"/>
<dbReference type="PANTHER" id="PTHR12196">
    <property type="entry name" value="DOMAIN OF UNKNOWN FUNCTION 71 DUF71 -CONTAINING PROTEIN"/>
    <property type="match status" value="1"/>
</dbReference>
<dbReference type="InterPro" id="IPR030662">
    <property type="entry name" value="DPH6/MJ0570"/>
</dbReference>
<dbReference type="InterPro" id="IPR014729">
    <property type="entry name" value="Rossmann-like_a/b/a_fold"/>
</dbReference>
<accession>H2AZ68</accession>